<evidence type="ECO:0000313" key="5">
    <source>
        <dbReference type="Proteomes" id="UP000034164"/>
    </source>
</evidence>
<evidence type="ECO:0008006" key="6">
    <source>
        <dbReference type="Google" id="ProtNLM"/>
    </source>
</evidence>
<dbReference type="GO" id="GO:0008168">
    <property type="term" value="F:methyltransferase activity"/>
    <property type="evidence" value="ECO:0007669"/>
    <property type="project" value="UniProtKB-KW"/>
</dbReference>
<gene>
    <name evidence="4" type="ORF">EMCG_00448</name>
</gene>
<dbReference type="PANTHER" id="PTHR13393:SF0">
    <property type="entry name" value="RNA N6-ADENOSINE-METHYLTRANSFERASE METTL16"/>
    <property type="match status" value="1"/>
</dbReference>
<protein>
    <recommendedName>
        <fullName evidence="6">U6 small nuclear RNA (adenine-(43)-N(6))-methyltransferase</fullName>
    </recommendedName>
</protein>
<evidence type="ECO:0000256" key="3">
    <source>
        <dbReference type="SAM" id="MobiDB-lite"/>
    </source>
</evidence>
<reference evidence="5" key="1">
    <citation type="journal article" date="2015" name="PLoS Genet.">
        <title>The dynamic genome and transcriptome of the human fungal pathogen Blastomyces and close relative Emmonsia.</title>
        <authorList>
            <person name="Munoz J.F."/>
            <person name="Gauthier G.M."/>
            <person name="Desjardins C.A."/>
            <person name="Gallo J.E."/>
            <person name="Holder J."/>
            <person name="Sullivan T.D."/>
            <person name="Marty A.J."/>
            <person name="Carmen J.C."/>
            <person name="Chen Z."/>
            <person name="Ding L."/>
            <person name="Gujja S."/>
            <person name="Magrini V."/>
            <person name="Misas E."/>
            <person name="Mitreva M."/>
            <person name="Priest M."/>
            <person name="Saif S."/>
            <person name="Whiston E.A."/>
            <person name="Young S."/>
            <person name="Zeng Q."/>
            <person name="Goldman W.E."/>
            <person name="Mardis E.R."/>
            <person name="Taylor J.W."/>
            <person name="McEwen J.G."/>
            <person name="Clay O.K."/>
            <person name="Klein B.S."/>
            <person name="Cuomo C.A."/>
        </authorList>
    </citation>
    <scope>NUCLEOTIDE SEQUENCE [LARGE SCALE GENOMIC DNA]</scope>
    <source>
        <strain evidence="5">UAMH 3008</strain>
    </source>
</reference>
<evidence type="ECO:0000313" key="4">
    <source>
        <dbReference type="EMBL" id="KKZ62279.1"/>
    </source>
</evidence>
<dbReference type="Proteomes" id="UP000034164">
    <property type="component" value="Unassembled WGS sequence"/>
</dbReference>
<organism evidence="4 5">
    <name type="scientific">[Emmonsia] crescens</name>
    <dbReference type="NCBI Taxonomy" id="73230"/>
    <lineage>
        <taxon>Eukaryota</taxon>
        <taxon>Fungi</taxon>
        <taxon>Dikarya</taxon>
        <taxon>Ascomycota</taxon>
        <taxon>Pezizomycotina</taxon>
        <taxon>Eurotiomycetes</taxon>
        <taxon>Eurotiomycetidae</taxon>
        <taxon>Onygenales</taxon>
        <taxon>Ajellomycetaceae</taxon>
        <taxon>Emergomyces</taxon>
    </lineage>
</organism>
<name>A0A0G2J0F1_9EURO</name>
<keyword evidence="2" id="KW-0808">Transferase</keyword>
<dbReference type="Gene3D" id="3.40.50.150">
    <property type="entry name" value="Vaccinia Virus protein VP39"/>
    <property type="match status" value="1"/>
</dbReference>
<proteinExistence type="predicted"/>
<dbReference type="AlphaFoldDB" id="A0A0G2J0F1"/>
<dbReference type="EMBL" id="LCZI01001147">
    <property type="protein sequence ID" value="KKZ62279.1"/>
    <property type="molecule type" value="Genomic_DNA"/>
</dbReference>
<evidence type="ECO:0000256" key="2">
    <source>
        <dbReference type="ARBA" id="ARBA00022679"/>
    </source>
</evidence>
<dbReference type="GO" id="GO:0005634">
    <property type="term" value="C:nucleus"/>
    <property type="evidence" value="ECO:0007669"/>
    <property type="project" value="TreeGrafter"/>
</dbReference>
<dbReference type="InterPro" id="IPR010286">
    <property type="entry name" value="METTL16/RlmF"/>
</dbReference>
<comment type="caution">
    <text evidence="4">The sequence shown here is derived from an EMBL/GenBank/DDBJ whole genome shotgun (WGS) entry which is preliminary data.</text>
</comment>
<sequence length="469" mass="52566">MDITRNIYKNDVDFTALALQYPDFAKYLKQNNQLDFTNPDAVQELTKSLLKRDFGLHLDLPDDRLCPPVPNRFNYILWLQDLVDSTSESYSDGYDQEREVLGLDIGTGASCIYPLLGCALRSKWRFAATDIDAKNLKYARDNVQRNKLDSRIQIVENTSANALIPLKDISIPELKSRLDFTMCNPPFYESRDELISAAKAKQRPPFSACTGAEVEMITAGGEVEFVTRMIRESVQQRDRVQWYTSMVGKFSSVATLVNILHEAGNKNWAVTEFVQGSKTRRWAIGWSWMDYRPAADTARPHGQSIPKHLLPFPSEFTFNRPPSTPLSTTIEAVNSTIAALDVYWRWNSSTCTGLGFARGNAWSRHARRQRMKQAPEAASVLPTSSGATTIATADNSQGPGHSEGDDDDDNKQGEFTTGKQDKGAELGFKVSVRGNMKGQAEVTVRWVKGFDAVVFESFCGFLKRKVEGR</sequence>
<accession>A0A0G2J0F1</accession>
<dbReference type="SUPFAM" id="SSF53335">
    <property type="entry name" value="S-adenosyl-L-methionine-dependent methyltransferases"/>
    <property type="match status" value="1"/>
</dbReference>
<dbReference type="OrthoDB" id="514248at2759"/>
<dbReference type="VEuPathDB" id="FungiDB:EMCG_00448"/>
<evidence type="ECO:0000256" key="1">
    <source>
        <dbReference type="ARBA" id="ARBA00022603"/>
    </source>
</evidence>
<keyword evidence="1" id="KW-0489">Methyltransferase</keyword>
<feature type="region of interest" description="Disordered" evidence="3">
    <location>
        <begin position="368"/>
        <end position="420"/>
    </location>
</feature>
<dbReference type="Pfam" id="PF05971">
    <property type="entry name" value="Methyltransf_10"/>
    <property type="match status" value="1"/>
</dbReference>
<dbReference type="PANTHER" id="PTHR13393">
    <property type="entry name" value="SAM-DEPENDENT METHYLTRANSFERASE"/>
    <property type="match status" value="1"/>
</dbReference>
<feature type="compositionally biased region" description="Polar residues" evidence="3">
    <location>
        <begin position="381"/>
        <end position="399"/>
    </location>
</feature>
<dbReference type="GO" id="GO:0070475">
    <property type="term" value="P:rRNA base methylation"/>
    <property type="evidence" value="ECO:0007669"/>
    <property type="project" value="TreeGrafter"/>
</dbReference>
<dbReference type="InterPro" id="IPR029063">
    <property type="entry name" value="SAM-dependent_MTases_sf"/>
</dbReference>